<keyword evidence="3" id="KW-1185">Reference proteome</keyword>
<dbReference type="Proteomes" id="UP001596496">
    <property type="component" value="Unassembled WGS sequence"/>
</dbReference>
<dbReference type="RefSeq" id="WP_380823675.1">
    <property type="nucleotide sequence ID" value="NZ_JBHTCG010000001.1"/>
</dbReference>
<sequence>MNKPSEQNRRMVRENATVVVITPMNLEYKAMRTQLVDLRQRWHPEGTLFEVGSIPGIPWQVALIVTGEGNANAAVLAERAINEFKPRLLLVVGIAGGLKDDIELGDVVVATWIHDYHGGKEDDDGFRARPRGWGAAHRLEQVARMVDFRDEWTDHLPSSAKPTVHFKPIAAGDIVLNSRNSALAVQLRSHYNDAAAIEMESAGTGTAAHLNASLPVLTIRGISDKADGEKHLSDAAGLQPRAASHAAVFAAAFLEELAIAEESVSYDTAPELAATDETTWRPLDAPLATYWLSDLGLDTSNMSAALELHVVPIAPSRRLEARRLTTVKEELAALGQAKGLFTSTEGLRTEAPAAVVSPSGAGLAVTRDGQRSVWQPLPADMFGAVLDAADLVGRLTELLALLVTIKAPITTEVGLAIGLTRTYLVAEGRVSDLPRTGGSIPMSSAPLRVPADDALLFSYLTSDTGNVAEELCARLLHAFRTEGR</sequence>
<dbReference type="InterPro" id="IPR000845">
    <property type="entry name" value="Nucleoside_phosphorylase_d"/>
</dbReference>
<dbReference type="SUPFAM" id="SSF53167">
    <property type="entry name" value="Purine and uridine phosphorylases"/>
    <property type="match status" value="1"/>
</dbReference>
<dbReference type="PANTHER" id="PTHR46832:SF1">
    <property type="entry name" value="5'-METHYLTHIOADENOSINE_S-ADENOSYLHOMOCYSTEINE NUCLEOSIDASE"/>
    <property type="match status" value="1"/>
</dbReference>
<dbReference type="InterPro" id="IPR035994">
    <property type="entry name" value="Nucleoside_phosphorylase_sf"/>
</dbReference>
<dbReference type="PANTHER" id="PTHR46832">
    <property type="entry name" value="5'-METHYLTHIOADENOSINE/S-ADENOSYLHOMOCYSTEINE NUCLEOSIDASE"/>
    <property type="match status" value="1"/>
</dbReference>
<evidence type="ECO:0000259" key="1">
    <source>
        <dbReference type="Pfam" id="PF01048"/>
    </source>
</evidence>
<gene>
    <name evidence="2" type="ORF">ACFQSB_00415</name>
</gene>
<evidence type="ECO:0000313" key="2">
    <source>
        <dbReference type="EMBL" id="MFC7380643.1"/>
    </source>
</evidence>
<organism evidence="2 3">
    <name type="scientific">Sphaerisporangium rhizosphaerae</name>
    <dbReference type="NCBI Taxonomy" id="2269375"/>
    <lineage>
        <taxon>Bacteria</taxon>
        <taxon>Bacillati</taxon>
        <taxon>Actinomycetota</taxon>
        <taxon>Actinomycetes</taxon>
        <taxon>Streptosporangiales</taxon>
        <taxon>Streptosporangiaceae</taxon>
        <taxon>Sphaerisporangium</taxon>
    </lineage>
</organism>
<dbReference type="Gene3D" id="3.40.50.1580">
    <property type="entry name" value="Nucleoside phosphorylase domain"/>
    <property type="match status" value="1"/>
</dbReference>
<accession>A0ABW2NVT9</accession>
<comment type="caution">
    <text evidence="2">The sequence shown here is derived from an EMBL/GenBank/DDBJ whole genome shotgun (WGS) entry which is preliminary data.</text>
</comment>
<protein>
    <submittedName>
        <fullName evidence="2">Purine phosphorylase</fullName>
    </submittedName>
</protein>
<evidence type="ECO:0000313" key="3">
    <source>
        <dbReference type="Proteomes" id="UP001596496"/>
    </source>
</evidence>
<reference evidence="3" key="1">
    <citation type="journal article" date="2019" name="Int. J. Syst. Evol. Microbiol.">
        <title>The Global Catalogue of Microorganisms (GCM) 10K type strain sequencing project: providing services to taxonomists for standard genome sequencing and annotation.</title>
        <authorList>
            <consortium name="The Broad Institute Genomics Platform"/>
            <consortium name="The Broad Institute Genome Sequencing Center for Infectious Disease"/>
            <person name="Wu L."/>
            <person name="Ma J."/>
        </authorList>
    </citation>
    <scope>NUCLEOTIDE SEQUENCE [LARGE SCALE GENOMIC DNA]</scope>
    <source>
        <strain evidence="3">CECT 7649</strain>
    </source>
</reference>
<feature type="domain" description="Nucleoside phosphorylase" evidence="1">
    <location>
        <begin position="17"/>
        <end position="255"/>
    </location>
</feature>
<proteinExistence type="predicted"/>
<dbReference type="Pfam" id="PF01048">
    <property type="entry name" value="PNP_UDP_1"/>
    <property type="match status" value="1"/>
</dbReference>
<dbReference type="CDD" id="cd09008">
    <property type="entry name" value="MTAN"/>
    <property type="match status" value="1"/>
</dbReference>
<name>A0ABW2NVT9_9ACTN</name>
<dbReference type="EMBL" id="JBHTCG010000001">
    <property type="protein sequence ID" value="MFC7380643.1"/>
    <property type="molecule type" value="Genomic_DNA"/>
</dbReference>